<feature type="chain" id="PRO_5030737072" evidence="1">
    <location>
        <begin position="16"/>
        <end position="91"/>
    </location>
</feature>
<evidence type="ECO:0000313" key="2">
    <source>
        <dbReference type="EMBL" id="MBB5059159.1"/>
    </source>
</evidence>
<dbReference type="Proteomes" id="UP000540989">
    <property type="component" value="Unassembled WGS sequence"/>
</dbReference>
<keyword evidence="3" id="KW-1185">Reference proteome</keyword>
<dbReference type="EMBL" id="JACHIP010000005">
    <property type="protein sequence ID" value="MBB5059159.1"/>
    <property type="molecule type" value="Genomic_DNA"/>
</dbReference>
<dbReference type="RefSeq" id="WP_184220120.1">
    <property type="nucleotide sequence ID" value="NZ_JACHIP010000005.1"/>
</dbReference>
<proteinExistence type="predicted"/>
<sequence length="91" mass="9654">MLTLILMAGVPAALAQSQAEPSANASTKAESFDPKRVKLIADTHRMLALSREVQAEMAKNGPDTLSLAMVKKVEELQKLAAVVKAEVGKVP</sequence>
<dbReference type="AlphaFoldDB" id="A0A7W7ZGE3"/>
<gene>
    <name evidence="2" type="ORF">HDF16_003882</name>
</gene>
<reference evidence="2 3" key="1">
    <citation type="submission" date="2020-08" db="EMBL/GenBank/DDBJ databases">
        <title>Genomic Encyclopedia of Type Strains, Phase IV (KMG-V): Genome sequencing to study the core and pangenomes of soil and plant-associated prokaryotes.</title>
        <authorList>
            <person name="Whitman W."/>
        </authorList>
    </citation>
    <scope>NUCLEOTIDE SEQUENCE [LARGE SCALE GENOMIC DNA]</scope>
    <source>
        <strain evidence="2 3">M8UP14</strain>
    </source>
</reference>
<evidence type="ECO:0000313" key="3">
    <source>
        <dbReference type="Proteomes" id="UP000540989"/>
    </source>
</evidence>
<feature type="signal peptide" evidence="1">
    <location>
        <begin position="1"/>
        <end position="15"/>
    </location>
</feature>
<evidence type="ECO:0000256" key="1">
    <source>
        <dbReference type="SAM" id="SignalP"/>
    </source>
</evidence>
<accession>A0A7W7ZGE3</accession>
<protein>
    <submittedName>
        <fullName evidence="2">Uncharacterized protein</fullName>
    </submittedName>
</protein>
<organism evidence="2 3">
    <name type="scientific">Granulicella aggregans</name>
    <dbReference type="NCBI Taxonomy" id="474949"/>
    <lineage>
        <taxon>Bacteria</taxon>
        <taxon>Pseudomonadati</taxon>
        <taxon>Acidobacteriota</taxon>
        <taxon>Terriglobia</taxon>
        <taxon>Terriglobales</taxon>
        <taxon>Acidobacteriaceae</taxon>
        <taxon>Granulicella</taxon>
    </lineage>
</organism>
<keyword evidence="1" id="KW-0732">Signal</keyword>
<name>A0A7W7ZGE3_9BACT</name>
<comment type="caution">
    <text evidence="2">The sequence shown here is derived from an EMBL/GenBank/DDBJ whole genome shotgun (WGS) entry which is preliminary data.</text>
</comment>